<dbReference type="Pfam" id="PF00557">
    <property type="entry name" value="Peptidase_M24"/>
    <property type="match status" value="1"/>
</dbReference>
<dbReference type="Gene3D" id="3.40.350.10">
    <property type="entry name" value="Creatinase/prolidase N-terminal domain"/>
    <property type="match status" value="1"/>
</dbReference>
<reference evidence="17 18" key="1">
    <citation type="submission" date="2022-12" db="EMBL/GenBank/DDBJ databases">
        <title>Chromosome-level genome of Tegillarca granosa.</title>
        <authorList>
            <person name="Kim J."/>
        </authorList>
    </citation>
    <scope>NUCLEOTIDE SEQUENCE [LARGE SCALE GENOMIC DNA]</scope>
    <source>
        <strain evidence="17">Teg-2019</strain>
        <tissue evidence="17">Adductor muscle</tissue>
    </source>
</reference>
<evidence type="ECO:0000256" key="15">
    <source>
        <dbReference type="ARBA" id="ARBA00048994"/>
    </source>
</evidence>
<evidence type="ECO:0000256" key="12">
    <source>
        <dbReference type="ARBA" id="ARBA00044252"/>
    </source>
</evidence>
<keyword evidence="5" id="KW-0378">Hydrolase</keyword>
<evidence type="ECO:0000256" key="10">
    <source>
        <dbReference type="ARBA" id="ARBA00044051"/>
    </source>
</evidence>
<evidence type="ECO:0000256" key="11">
    <source>
        <dbReference type="ARBA" id="ARBA00044141"/>
    </source>
</evidence>
<dbReference type="InterPro" id="IPR036005">
    <property type="entry name" value="Creatinase/aminopeptidase-like"/>
</dbReference>
<dbReference type="SUPFAM" id="SSF55920">
    <property type="entry name" value="Creatinase/aminopeptidase"/>
    <property type="match status" value="1"/>
</dbReference>
<evidence type="ECO:0000256" key="5">
    <source>
        <dbReference type="ARBA" id="ARBA00022801"/>
    </source>
</evidence>
<keyword evidence="18" id="KW-1185">Reference proteome</keyword>
<dbReference type="InterPro" id="IPR052433">
    <property type="entry name" value="X-Pro_dipept-like"/>
</dbReference>
<dbReference type="Gene3D" id="3.90.230.10">
    <property type="entry name" value="Creatinase/methionine aminopeptidase superfamily"/>
    <property type="match status" value="2"/>
</dbReference>
<name>A0ABQ9EG28_TEGGR</name>
<evidence type="ECO:0000256" key="7">
    <source>
        <dbReference type="ARBA" id="ARBA00023049"/>
    </source>
</evidence>
<comment type="subunit">
    <text evidence="2">Homodimer.</text>
</comment>
<evidence type="ECO:0000313" key="17">
    <source>
        <dbReference type="EMBL" id="KAJ8303599.1"/>
    </source>
</evidence>
<feature type="domain" description="Aminopeptidase P N-terminal" evidence="16">
    <location>
        <begin position="26"/>
        <end position="163"/>
    </location>
</feature>
<accession>A0ABQ9EG28</accession>
<keyword evidence="8" id="KW-0464">Manganese</keyword>
<dbReference type="EMBL" id="JARBDR010000917">
    <property type="protein sequence ID" value="KAJ8303599.1"/>
    <property type="molecule type" value="Genomic_DNA"/>
</dbReference>
<keyword evidence="4" id="KW-0479">Metal-binding</keyword>
<sequence length="427" mass="48360">MQNESRKMAAYRAQPAFCRGDHTLTVSSELFKYNRKRLCERLQANKDVPKGAIVLLQGGESETRHCSDHEPVFRQESYFHWAFGVEEPDFYGAIEVDTGKGIIFPPKLPDSYAVWMGRLLGLEEFRDRYGVDEAFWAEDILKVLKEKNPSTLLTLRGLNTDSGKYSREAAFDGISEVFKTDMELEVLRYSNKISSEGHIEVMKSIKPGMYEYQLESLFKHYCYFMGGLRAGAYTCICGSGDNGSILHYGHAGAPNSKEVMDVYLTWEASIIATRLISHVHSQPMESVSWVDMHLLADRVQLEALKELGLVKGDIDEMMKVRLGAVFMPHGLGHFLGIDTHDVGGYPQGCERIDKPGLRSLRTVRTLENRMVLTIEPGIYFIDVDDIAITEDGMELLTCVPRTVEEIEAIMEEGRRRPPMPLPQDMKK</sequence>
<proteinExistence type="inferred from homology"/>
<evidence type="ECO:0000256" key="4">
    <source>
        <dbReference type="ARBA" id="ARBA00022723"/>
    </source>
</evidence>
<evidence type="ECO:0000256" key="13">
    <source>
        <dbReference type="ARBA" id="ARBA00044284"/>
    </source>
</evidence>
<comment type="similarity">
    <text evidence="9">Belongs to the peptidase M24B family. Eukaryotic-type prolidase subfamily.</text>
</comment>
<evidence type="ECO:0000256" key="3">
    <source>
        <dbReference type="ARBA" id="ARBA00022670"/>
    </source>
</evidence>
<dbReference type="PANTHER" id="PTHR48480:SF2">
    <property type="entry name" value="PEPTIDASE D"/>
    <property type="match status" value="1"/>
</dbReference>
<dbReference type="SUPFAM" id="SSF53092">
    <property type="entry name" value="Creatinase/prolidase N-terminal domain"/>
    <property type="match status" value="1"/>
</dbReference>
<dbReference type="PANTHER" id="PTHR48480">
    <property type="match status" value="1"/>
</dbReference>
<dbReference type="InterPro" id="IPR007865">
    <property type="entry name" value="Aminopep_P_N"/>
</dbReference>
<protein>
    <recommendedName>
        <fullName evidence="11">Xaa-Pro dipeptidase</fullName>
        <ecNumber evidence="10">3.4.13.9</ecNumber>
    </recommendedName>
    <alternativeName>
        <fullName evidence="14">Imidodipeptidase</fullName>
    </alternativeName>
    <alternativeName>
        <fullName evidence="12">Peptidase D</fullName>
    </alternativeName>
    <alternativeName>
        <fullName evidence="13">Proline dipeptidase</fullName>
    </alternativeName>
</protein>
<keyword evidence="3" id="KW-0645">Protease</keyword>
<evidence type="ECO:0000256" key="9">
    <source>
        <dbReference type="ARBA" id="ARBA00043990"/>
    </source>
</evidence>
<dbReference type="Pfam" id="PF05195">
    <property type="entry name" value="AMP_N"/>
    <property type="match status" value="1"/>
</dbReference>
<keyword evidence="6" id="KW-0224">Dipeptidase</keyword>
<comment type="caution">
    <text evidence="17">The sequence shown here is derived from an EMBL/GenBank/DDBJ whole genome shotgun (WGS) entry which is preliminary data.</text>
</comment>
<evidence type="ECO:0000313" key="18">
    <source>
        <dbReference type="Proteomes" id="UP001217089"/>
    </source>
</evidence>
<dbReference type="Proteomes" id="UP001217089">
    <property type="component" value="Unassembled WGS sequence"/>
</dbReference>
<dbReference type="EC" id="3.4.13.9" evidence="10"/>
<comment type="catalytic activity">
    <reaction evidence="15">
        <text>Xaa-L-Pro dipeptide + H2O = an L-alpha-amino acid + L-proline</text>
        <dbReference type="Rhea" id="RHEA:76407"/>
        <dbReference type="ChEBI" id="CHEBI:15377"/>
        <dbReference type="ChEBI" id="CHEBI:59869"/>
        <dbReference type="ChEBI" id="CHEBI:60039"/>
        <dbReference type="ChEBI" id="CHEBI:195196"/>
        <dbReference type="EC" id="3.4.13.9"/>
    </reaction>
</comment>
<organism evidence="17 18">
    <name type="scientific">Tegillarca granosa</name>
    <name type="common">Malaysian cockle</name>
    <name type="synonym">Anadara granosa</name>
    <dbReference type="NCBI Taxonomy" id="220873"/>
    <lineage>
        <taxon>Eukaryota</taxon>
        <taxon>Metazoa</taxon>
        <taxon>Spiralia</taxon>
        <taxon>Lophotrochozoa</taxon>
        <taxon>Mollusca</taxon>
        <taxon>Bivalvia</taxon>
        <taxon>Autobranchia</taxon>
        <taxon>Pteriomorphia</taxon>
        <taxon>Arcoida</taxon>
        <taxon>Arcoidea</taxon>
        <taxon>Arcidae</taxon>
        <taxon>Tegillarca</taxon>
    </lineage>
</organism>
<evidence type="ECO:0000256" key="14">
    <source>
        <dbReference type="ARBA" id="ARBA00044351"/>
    </source>
</evidence>
<evidence type="ECO:0000256" key="6">
    <source>
        <dbReference type="ARBA" id="ARBA00022997"/>
    </source>
</evidence>
<gene>
    <name evidence="17" type="ORF">KUTeg_019995</name>
</gene>
<keyword evidence="7" id="KW-0482">Metalloprotease</keyword>
<dbReference type="SMART" id="SM01011">
    <property type="entry name" value="AMP_N"/>
    <property type="match status" value="1"/>
</dbReference>
<evidence type="ECO:0000256" key="8">
    <source>
        <dbReference type="ARBA" id="ARBA00023211"/>
    </source>
</evidence>
<evidence type="ECO:0000256" key="1">
    <source>
        <dbReference type="ARBA" id="ARBA00001936"/>
    </source>
</evidence>
<comment type="cofactor">
    <cofactor evidence="1">
        <name>Mn(2+)</name>
        <dbReference type="ChEBI" id="CHEBI:29035"/>
    </cofactor>
</comment>
<dbReference type="InterPro" id="IPR029149">
    <property type="entry name" value="Creatin/AminoP/Spt16_N"/>
</dbReference>
<evidence type="ECO:0000256" key="2">
    <source>
        <dbReference type="ARBA" id="ARBA00011738"/>
    </source>
</evidence>
<dbReference type="InterPro" id="IPR000994">
    <property type="entry name" value="Pept_M24"/>
</dbReference>
<evidence type="ECO:0000259" key="16">
    <source>
        <dbReference type="SMART" id="SM01011"/>
    </source>
</evidence>